<dbReference type="GO" id="GO:0022857">
    <property type="term" value="F:transmembrane transporter activity"/>
    <property type="evidence" value="ECO:0007669"/>
    <property type="project" value="InterPro"/>
</dbReference>
<feature type="transmembrane region" description="Helical" evidence="6">
    <location>
        <begin position="258"/>
        <end position="280"/>
    </location>
</feature>
<dbReference type="Pfam" id="PF13520">
    <property type="entry name" value="AA_permease_2"/>
    <property type="match status" value="1"/>
</dbReference>
<evidence type="ECO:0000256" key="1">
    <source>
        <dbReference type="ARBA" id="ARBA00004141"/>
    </source>
</evidence>
<dbReference type="InterPro" id="IPR002293">
    <property type="entry name" value="AA/rel_permease1"/>
</dbReference>
<keyword evidence="3 6" id="KW-0812">Transmembrane</keyword>
<evidence type="ECO:0000256" key="5">
    <source>
        <dbReference type="ARBA" id="ARBA00023136"/>
    </source>
</evidence>
<feature type="transmembrane region" description="Helical" evidence="6">
    <location>
        <begin position="181"/>
        <end position="202"/>
    </location>
</feature>
<feature type="transmembrane region" description="Helical" evidence="6">
    <location>
        <begin position="389"/>
        <end position="411"/>
    </location>
</feature>
<proteinExistence type="predicted"/>
<reference evidence="7 8" key="1">
    <citation type="submission" date="2016-12" db="EMBL/GenBank/DDBJ databases">
        <title>The genomes of Aspergillus section Nigri reveals drivers in fungal speciation.</title>
        <authorList>
            <consortium name="DOE Joint Genome Institute"/>
            <person name="Vesth T.C."/>
            <person name="Nybo J."/>
            <person name="Theobald S."/>
            <person name="Brandl J."/>
            <person name="Frisvad J.C."/>
            <person name="Nielsen K.F."/>
            <person name="Lyhne E.K."/>
            <person name="Kogle M.E."/>
            <person name="Kuo A."/>
            <person name="Riley R."/>
            <person name="Clum A."/>
            <person name="Nolan M."/>
            <person name="Lipzen A."/>
            <person name="Salamov A."/>
            <person name="Henrissat B."/>
            <person name="Wiebenga A."/>
            <person name="De Vries R.P."/>
            <person name="Grigoriev I.V."/>
            <person name="Mortensen U.H."/>
            <person name="Andersen M.R."/>
            <person name="Baker S.E."/>
        </authorList>
    </citation>
    <scope>NUCLEOTIDE SEQUENCE [LARGE SCALE GENOMIC DNA]</scope>
    <source>
        <strain evidence="7 8">CBS 121591</strain>
    </source>
</reference>
<evidence type="ECO:0000256" key="6">
    <source>
        <dbReference type="SAM" id="Phobius"/>
    </source>
</evidence>
<dbReference type="PANTHER" id="PTHR45649:SF5">
    <property type="entry name" value="GABA TRANSPORTER (EUROFUNG)-RELATED"/>
    <property type="match status" value="1"/>
</dbReference>
<feature type="transmembrane region" description="Helical" evidence="6">
    <location>
        <begin position="42"/>
        <end position="67"/>
    </location>
</feature>
<protein>
    <submittedName>
        <fullName evidence="7">GABA permease</fullName>
    </submittedName>
</protein>
<comment type="subcellular location">
    <subcellularLocation>
        <location evidence="1">Membrane</location>
        <topology evidence="1">Multi-pass membrane protein</topology>
    </subcellularLocation>
</comment>
<feature type="transmembrane region" description="Helical" evidence="6">
    <location>
        <begin position="366"/>
        <end position="383"/>
    </location>
</feature>
<feature type="transmembrane region" description="Helical" evidence="6">
    <location>
        <begin position="222"/>
        <end position="246"/>
    </location>
</feature>
<keyword evidence="4 6" id="KW-1133">Transmembrane helix</keyword>
<evidence type="ECO:0000256" key="2">
    <source>
        <dbReference type="ARBA" id="ARBA00022448"/>
    </source>
</evidence>
<dbReference type="PIRSF" id="PIRSF006060">
    <property type="entry name" value="AA_transporter"/>
    <property type="match status" value="1"/>
</dbReference>
<feature type="transmembrane region" description="Helical" evidence="6">
    <location>
        <begin position="115"/>
        <end position="137"/>
    </location>
</feature>
<dbReference type="STRING" id="1448315.A0A319BZG0"/>
<dbReference type="VEuPathDB" id="FungiDB:BO82DRAFT_386993"/>
<sequence length="498" mass="54237">MATSIKVSNISCTAKSGEVDERVHSGVGEVIELKKPFSRLTILSLTVVLMATWEAFSGTMAAGLVSGGPVSLVYGYLLAVVDSTATAASLSEMVSIYPTAGGQYHFTARFAPERTFGWVSFTASAPYLSASMLQGLLVLTRETYQPQRWHVSLIYWALVGLAAVLNVWGTRLLSLVETISLFSHLVGFVAILIAEWVCALAKHDGHFVFTTFINSTGWSTDGLVWCLGMLSSCYVLTGYDGAIHLCEEMAKPTTTVPYCMLGSLAINGILGFVFLVTFLFCMEDMESALETATGYPIIEIFRSTTRSSAASCVMTAVFIITAWLATIALLASTSRMVWSLARDKALPFPAYLSHVDDHTHLPTRSILATTGLLVLFGLINIGSTTAFNAILSLAVLELHVSYVVPIIFFLWHRNCLPQSLQTGPWSLGRGEIIVNIVAIVYLCFTSIFMVFPAYRPVTPSNMNYAPLIFGAVLLWSGGFWLWRGRKEYDGPVVVLADG</sequence>
<accession>A0A319BZG0</accession>
<dbReference type="Proteomes" id="UP000248340">
    <property type="component" value="Unassembled WGS sequence"/>
</dbReference>
<dbReference type="EMBL" id="KZ821749">
    <property type="protein sequence ID" value="PYH76870.1"/>
    <property type="molecule type" value="Genomic_DNA"/>
</dbReference>
<dbReference type="Gene3D" id="1.20.1740.10">
    <property type="entry name" value="Amino acid/polyamine transporter I"/>
    <property type="match status" value="1"/>
</dbReference>
<feature type="transmembrane region" description="Helical" evidence="6">
    <location>
        <begin position="149"/>
        <end position="169"/>
    </location>
</feature>
<dbReference type="GO" id="GO:0016020">
    <property type="term" value="C:membrane"/>
    <property type="evidence" value="ECO:0007669"/>
    <property type="project" value="UniProtKB-SubCell"/>
</dbReference>
<dbReference type="GeneID" id="37141017"/>
<keyword evidence="5 6" id="KW-0472">Membrane</keyword>
<evidence type="ECO:0000313" key="7">
    <source>
        <dbReference type="EMBL" id="PYH76870.1"/>
    </source>
</evidence>
<evidence type="ECO:0000256" key="3">
    <source>
        <dbReference type="ARBA" id="ARBA00022692"/>
    </source>
</evidence>
<evidence type="ECO:0000256" key="4">
    <source>
        <dbReference type="ARBA" id="ARBA00022989"/>
    </source>
</evidence>
<dbReference type="RefSeq" id="XP_025487070.1">
    <property type="nucleotide sequence ID" value="XM_025638275.1"/>
</dbReference>
<dbReference type="PANTHER" id="PTHR45649">
    <property type="entry name" value="AMINO-ACID PERMEASE BAT1"/>
    <property type="match status" value="1"/>
</dbReference>
<organism evidence="7 8">
    <name type="scientific">Aspergillus uvarum CBS 121591</name>
    <dbReference type="NCBI Taxonomy" id="1448315"/>
    <lineage>
        <taxon>Eukaryota</taxon>
        <taxon>Fungi</taxon>
        <taxon>Dikarya</taxon>
        <taxon>Ascomycota</taxon>
        <taxon>Pezizomycotina</taxon>
        <taxon>Eurotiomycetes</taxon>
        <taxon>Eurotiomycetidae</taxon>
        <taxon>Eurotiales</taxon>
        <taxon>Aspergillaceae</taxon>
        <taxon>Aspergillus</taxon>
        <taxon>Aspergillus subgen. Circumdati</taxon>
    </lineage>
</organism>
<feature type="transmembrane region" description="Helical" evidence="6">
    <location>
        <begin position="432"/>
        <end position="451"/>
    </location>
</feature>
<feature type="transmembrane region" description="Helical" evidence="6">
    <location>
        <begin position="308"/>
        <end position="332"/>
    </location>
</feature>
<keyword evidence="8" id="KW-1185">Reference proteome</keyword>
<dbReference type="AlphaFoldDB" id="A0A319BZG0"/>
<keyword evidence="2" id="KW-0813">Transport</keyword>
<dbReference type="OrthoDB" id="3257095at2759"/>
<evidence type="ECO:0000313" key="8">
    <source>
        <dbReference type="Proteomes" id="UP000248340"/>
    </source>
</evidence>
<gene>
    <name evidence="7" type="ORF">BO82DRAFT_386993</name>
</gene>
<feature type="transmembrane region" description="Helical" evidence="6">
    <location>
        <begin position="463"/>
        <end position="482"/>
    </location>
</feature>
<name>A0A319BZG0_9EURO</name>